<name>A0A9P5YXV2_9AGAR</name>
<accession>A0A9P5YXV2</accession>
<evidence type="ECO:0000313" key="2">
    <source>
        <dbReference type="EMBL" id="KAF9476549.1"/>
    </source>
</evidence>
<feature type="compositionally biased region" description="Polar residues" evidence="1">
    <location>
        <begin position="285"/>
        <end position="297"/>
    </location>
</feature>
<dbReference type="EMBL" id="MU155290">
    <property type="protein sequence ID" value="KAF9476549.1"/>
    <property type="molecule type" value="Genomic_DNA"/>
</dbReference>
<organism evidence="2 3">
    <name type="scientific">Pholiota conissans</name>
    <dbReference type="NCBI Taxonomy" id="109636"/>
    <lineage>
        <taxon>Eukaryota</taxon>
        <taxon>Fungi</taxon>
        <taxon>Dikarya</taxon>
        <taxon>Basidiomycota</taxon>
        <taxon>Agaricomycotina</taxon>
        <taxon>Agaricomycetes</taxon>
        <taxon>Agaricomycetidae</taxon>
        <taxon>Agaricales</taxon>
        <taxon>Agaricineae</taxon>
        <taxon>Strophariaceae</taxon>
        <taxon>Pholiota</taxon>
    </lineage>
</organism>
<evidence type="ECO:0000256" key="1">
    <source>
        <dbReference type="SAM" id="MobiDB-lite"/>
    </source>
</evidence>
<feature type="region of interest" description="Disordered" evidence="1">
    <location>
        <begin position="161"/>
        <end position="181"/>
    </location>
</feature>
<reference evidence="2" key="1">
    <citation type="submission" date="2020-11" db="EMBL/GenBank/DDBJ databases">
        <authorList>
            <consortium name="DOE Joint Genome Institute"/>
            <person name="Ahrendt S."/>
            <person name="Riley R."/>
            <person name="Andreopoulos W."/>
            <person name="Labutti K."/>
            <person name="Pangilinan J."/>
            <person name="Ruiz-Duenas F.J."/>
            <person name="Barrasa J.M."/>
            <person name="Sanchez-Garcia M."/>
            <person name="Camarero S."/>
            <person name="Miyauchi S."/>
            <person name="Serrano A."/>
            <person name="Linde D."/>
            <person name="Babiker R."/>
            <person name="Drula E."/>
            <person name="Ayuso-Fernandez I."/>
            <person name="Pacheco R."/>
            <person name="Padilla G."/>
            <person name="Ferreira P."/>
            <person name="Barriuso J."/>
            <person name="Kellner H."/>
            <person name="Castanera R."/>
            <person name="Alfaro M."/>
            <person name="Ramirez L."/>
            <person name="Pisabarro A.G."/>
            <person name="Kuo A."/>
            <person name="Tritt A."/>
            <person name="Lipzen A."/>
            <person name="He G."/>
            <person name="Yan M."/>
            <person name="Ng V."/>
            <person name="Cullen D."/>
            <person name="Martin F."/>
            <person name="Rosso M.-N."/>
            <person name="Henrissat B."/>
            <person name="Hibbett D."/>
            <person name="Martinez A.T."/>
            <person name="Grigoriev I.V."/>
        </authorList>
    </citation>
    <scope>NUCLEOTIDE SEQUENCE</scope>
    <source>
        <strain evidence="2">CIRM-BRFM 674</strain>
    </source>
</reference>
<sequence length="297" mass="33815">MPTIAYLKDQHNLRGMRRRILVEAVMKAVWKYNLPRSWKIVLVSGLHYSRNEKRHQGPQHLTARAFDRSGWHRGAMHLFVDREASPTFRKASRGGKGRQSKWGRRKFSSLHDRLRYLNPPSPSHHKKRQQILAKLNLHEHLWPQVPIGLRRHILYETGGYNESSMTGERKASREANGHGQGENASGIWRIFSILYLAANSENFPQIHPSYVIADSRVTARGVLTPSPVHYTPDGPAMTVAPFTTLLGILTHPLTTHIHMIKVDKSPFGRQFEGHHFDSPPEDESQGFQKTSGLSAVI</sequence>
<proteinExistence type="predicted"/>
<gene>
    <name evidence="2" type="ORF">BDN70DRAFT_897269</name>
</gene>
<comment type="caution">
    <text evidence="2">The sequence shown here is derived from an EMBL/GenBank/DDBJ whole genome shotgun (WGS) entry which is preliminary data.</text>
</comment>
<dbReference type="AlphaFoldDB" id="A0A9P5YXV2"/>
<evidence type="ECO:0000313" key="3">
    <source>
        <dbReference type="Proteomes" id="UP000807469"/>
    </source>
</evidence>
<protein>
    <submittedName>
        <fullName evidence="2">Uncharacterized protein</fullName>
    </submittedName>
</protein>
<dbReference type="Proteomes" id="UP000807469">
    <property type="component" value="Unassembled WGS sequence"/>
</dbReference>
<keyword evidence="3" id="KW-1185">Reference proteome</keyword>
<feature type="compositionally biased region" description="Basic and acidic residues" evidence="1">
    <location>
        <begin position="167"/>
        <end position="176"/>
    </location>
</feature>
<feature type="region of interest" description="Disordered" evidence="1">
    <location>
        <begin position="270"/>
        <end position="297"/>
    </location>
</feature>